<evidence type="ECO:0000256" key="3">
    <source>
        <dbReference type="ARBA" id="ARBA00022692"/>
    </source>
</evidence>
<evidence type="ECO:0000259" key="8">
    <source>
        <dbReference type="PROSITE" id="PS50156"/>
    </source>
</evidence>
<dbReference type="AlphaFoldDB" id="A0A7D5EY04"/>
<dbReference type="EMBL" id="CP058316">
    <property type="protein sequence ID" value="QLD12444.1"/>
    <property type="molecule type" value="Genomic_DNA"/>
</dbReference>
<keyword evidence="3 7" id="KW-0812">Transmembrane</keyword>
<protein>
    <submittedName>
        <fullName evidence="9">MMPL family transporter</fullName>
    </submittedName>
</protein>
<feature type="coiled-coil region" evidence="6">
    <location>
        <begin position="116"/>
        <end position="143"/>
    </location>
</feature>
<evidence type="ECO:0000256" key="2">
    <source>
        <dbReference type="ARBA" id="ARBA00022475"/>
    </source>
</evidence>
<evidence type="ECO:0000313" key="10">
    <source>
        <dbReference type="Proteomes" id="UP000509638"/>
    </source>
</evidence>
<dbReference type="InterPro" id="IPR004869">
    <property type="entry name" value="MMPL_dom"/>
</dbReference>
<feature type="transmembrane region" description="Helical" evidence="7">
    <location>
        <begin position="627"/>
        <end position="647"/>
    </location>
</feature>
<evidence type="ECO:0000256" key="4">
    <source>
        <dbReference type="ARBA" id="ARBA00022989"/>
    </source>
</evidence>
<evidence type="ECO:0000313" key="9">
    <source>
        <dbReference type="EMBL" id="QLD12444.1"/>
    </source>
</evidence>
<feature type="transmembrane region" description="Helical" evidence="7">
    <location>
        <begin position="337"/>
        <end position="359"/>
    </location>
</feature>
<dbReference type="PANTHER" id="PTHR33406:SF13">
    <property type="entry name" value="MEMBRANE PROTEIN YDFJ"/>
    <property type="match status" value="1"/>
</dbReference>
<sequence>MAELLYRLSKGAARRAWLVIVAWVAVLGIAGGAFALGFGGLSSSFDIPGTASSKVTDQLADELPDFAGAAGTVVFHAEDGPLTDDQRAAISDLVASATDLPDVATVTDPFAAEAQRQAQAQQLADGRAQLDDARAQLDAGQAQLDAGTAQLESGQSQLDAARAQAEAAGAPVAQLAPLEAQQTALDAARAQLAEEQQTLDAGRTELEARAETAQLGARLLELADGIALVSADGATATVNVGFTVARLELAEESKQAVVAHFTEKPIAGVEVGFSTEISQGVPKILGIGEAVGVAVAAIVLLVMLGSVIAAALPLLTAMVGVGAGVLGVLSLSGVVQMASVTPVLGVMLGLAVGIDYALFVLNRHRKQLLRGVELHESIGLAGGTAGNAVVFAGSTVVVALLALNITGIPFLGLMGTAGAVCVAIAVLIAITLLPALLGLLGTRVLGRRARARIGAPDAVATPTRAMPTWRAITTAVVSVGLLLVLAVPALSMRVGLPDGASEPEGSYGQLAFELTDDAFGAGANSPLLVTASLPGGLDDTEQLRAQVAVAETIAGRDHVAAVAPIAVSDSGTVAAFQMIPTAGPSSVETEDLVRDLRTLPPVEGEYALGVAGQAAINIDISEGLVGILPVYLAVVVGLSLLIMIVVFRSLVVPLIATGGFILSLFATYGAVVAVFQWGWGAELIGLHTTGPILNFLPVILVGILFGLAMDYQLFLASGMREAFVHGSEARLAVMQGFRAGRSVVIAAALIMVSVFGGFIFAEATIIRSMGFGLAFGILVDALVVRMLLMPALMHIIGRGAWWLPRWLDRILPDVDVEGAKLERTHPHA</sequence>
<keyword evidence="4 7" id="KW-1133">Transmembrane helix</keyword>
<dbReference type="Pfam" id="PF03176">
    <property type="entry name" value="MMPL"/>
    <property type="match status" value="2"/>
</dbReference>
<comment type="subcellular location">
    <subcellularLocation>
        <location evidence="1">Cell membrane</location>
        <topology evidence="1">Multi-pass membrane protein</topology>
    </subcellularLocation>
</comment>
<evidence type="ECO:0000256" key="7">
    <source>
        <dbReference type="SAM" id="Phobius"/>
    </source>
</evidence>
<dbReference type="PANTHER" id="PTHR33406">
    <property type="entry name" value="MEMBRANE PROTEIN MJ1562-RELATED"/>
    <property type="match status" value="1"/>
</dbReference>
<dbReference type="SUPFAM" id="SSF82866">
    <property type="entry name" value="Multidrug efflux transporter AcrB transmembrane domain"/>
    <property type="match status" value="2"/>
</dbReference>
<feature type="coiled-coil region" evidence="6">
    <location>
        <begin position="178"/>
        <end position="205"/>
    </location>
</feature>
<accession>A0A7D5EY04</accession>
<reference evidence="9 10" key="1">
    <citation type="submission" date="2020-06" db="EMBL/GenBank/DDBJ databases">
        <authorList>
            <person name="Jo H."/>
        </authorList>
    </citation>
    <scope>NUCLEOTIDE SEQUENCE [LARGE SCALE GENOMIC DNA]</scope>
    <source>
        <strain evidence="9 10">I46</strain>
    </source>
</reference>
<dbReference type="RefSeq" id="WP_178013204.1">
    <property type="nucleotide sequence ID" value="NZ_CP058316.1"/>
</dbReference>
<keyword evidence="5 7" id="KW-0472">Membrane</keyword>
<feature type="transmembrane region" description="Helical" evidence="7">
    <location>
        <begin position="284"/>
        <end position="304"/>
    </location>
</feature>
<evidence type="ECO:0000256" key="6">
    <source>
        <dbReference type="SAM" id="Coils"/>
    </source>
</evidence>
<feature type="transmembrane region" description="Helical" evidence="7">
    <location>
        <begin position="765"/>
        <end position="788"/>
    </location>
</feature>
<dbReference type="GO" id="GO:0005886">
    <property type="term" value="C:plasma membrane"/>
    <property type="evidence" value="ECO:0007669"/>
    <property type="project" value="UniProtKB-SubCell"/>
</dbReference>
<evidence type="ECO:0000256" key="1">
    <source>
        <dbReference type="ARBA" id="ARBA00004651"/>
    </source>
</evidence>
<feature type="domain" description="SSD" evidence="8">
    <location>
        <begin position="322"/>
        <end position="439"/>
    </location>
</feature>
<keyword evidence="6" id="KW-0175">Coiled coil</keyword>
<dbReference type="PROSITE" id="PS50156">
    <property type="entry name" value="SSD"/>
    <property type="match status" value="1"/>
</dbReference>
<feature type="transmembrane region" description="Helical" evidence="7">
    <location>
        <begin position="380"/>
        <end position="405"/>
    </location>
</feature>
<organism evidence="9 10">
    <name type="scientific">Microbacterium oleivorans</name>
    <dbReference type="NCBI Taxonomy" id="273677"/>
    <lineage>
        <taxon>Bacteria</taxon>
        <taxon>Bacillati</taxon>
        <taxon>Actinomycetota</taxon>
        <taxon>Actinomycetes</taxon>
        <taxon>Micrococcales</taxon>
        <taxon>Microbacteriaceae</taxon>
        <taxon>Microbacterium</taxon>
    </lineage>
</organism>
<proteinExistence type="predicted"/>
<evidence type="ECO:0000256" key="5">
    <source>
        <dbReference type="ARBA" id="ARBA00023136"/>
    </source>
</evidence>
<feature type="transmembrane region" description="Helical" evidence="7">
    <location>
        <begin position="654"/>
        <end position="675"/>
    </location>
</feature>
<dbReference type="InterPro" id="IPR050545">
    <property type="entry name" value="Mycobact_MmpL"/>
</dbReference>
<dbReference type="InterPro" id="IPR000731">
    <property type="entry name" value="SSD"/>
</dbReference>
<gene>
    <name evidence="9" type="ORF">HW566_12095</name>
</gene>
<feature type="transmembrane region" description="Helical" evidence="7">
    <location>
        <begin position="695"/>
        <end position="718"/>
    </location>
</feature>
<feature type="transmembrane region" description="Helical" evidence="7">
    <location>
        <begin position="739"/>
        <end position="759"/>
    </location>
</feature>
<feature type="transmembrane region" description="Helical" evidence="7">
    <location>
        <begin position="311"/>
        <end position="331"/>
    </location>
</feature>
<feature type="transmembrane region" description="Helical" evidence="7">
    <location>
        <begin position="471"/>
        <end position="491"/>
    </location>
</feature>
<dbReference type="Gene3D" id="1.20.1640.10">
    <property type="entry name" value="Multidrug efflux transporter AcrB transmembrane domain"/>
    <property type="match status" value="2"/>
</dbReference>
<keyword evidence="2" id="KW-1003">Cell membrane</keyword>
<dbReference type="Proteomes" id="UP000509638">
    <property type="component" value="Chromosome"/>
</dbReference>
<name>A0A7D5EY04_9MICO</name>
<feature type="transmembrane region" description="Helical" evidence="7">
    <location>
        <begin position="417"/>
        <end position="440"/>
    </location>
</feature>